<gene>
    <name evidence="9" type="ORF">DB30_06024</name>
</gene>
<feature type="transmembrane region" description="Helical" evidence="8">
    <location>
        <begin position="369"/>
        <end position="392"/>
    </location>
</feature>
<keyword evidence="4 8" id="KW-0812">Transmembrane</keyword>
<dbReference type="InterPro" id="IPR018584">
    <property type="entry name" value="GT87"/>
</dbReference>
<evidence type="ECO:0000256" key="5">
    <source>
        <dbReference type="ARBA" id="ARBA00022989"/>
    </source>
</evidence>
<feature type="transmembrane region" description="Helical" evidence="8">
    <location>
        <begin position="50"/>
        <end position="70"/>
    </location>
</feature>
<evidence type="ECO:0000256" key="2">
    <source>
        <dbReference type="ARBA" id="ARBA00022475"/>
    </source>
</evidence>
<dbReference type="EMBL" id="JMCC02000060">
    <property type="protein sequence ID" value="KIG15116.1"/>
    <property type="molecule type" value="Genomic_DNA"/>
</dbReference>
<dbReference type="GO" id="GO:0016758">
    <property type="term" value="F:hexosyltransferase activity"/>
    <property type="evidence" value="ECO:0007669"/>
    <property type="project" value="InterPro"/>
</dbReference>
<comment type="similarity">
    <text evidence="7">Belongs to the glycosyltransferase 87 family.</text>
</comment>
<evidence type="ECO:0000313" key="10">
    <source>
        <dbReference type="Proteomes" id="UP000031599"/>
    </source>
</evidence>
<evidence type="ECO:0000256" key="3">
    <source>
        <dbReference type="ARBA" id="ARBA00022679"/>
    </source>
</evidence>
<keyword evidence="6 8" id="KW-0472">Membrane</keyword>
<feature type="transmembrane region" description="Helical" evidence="8">
    <location>
        <begin position="442"/>
        <end position="466"/>
    </location>
</feature>
<feature type="transmembrane region" description="Helical" evidence="8">
    <location>
        <begin position="536"/>
        <end position="558"/>
    </location>
</feature>
<dbReference type="GO" id="GO:0005886">
    <property type="term" value="C:plasma membrane"/>
    <property type="evidence" value="ECO:0007669"/>
    <property type="project" value="UniProtKB-SubCell"/>
</dbReference>
<evidence type="ECO:0000313" key="9">
    <source>
        <dbReference type="EMBL" id="KIG15116.1"/>
    </source>
</evidence>
<evidence type="ECO:0000256" key="7">
    <source>
        <dbReference type="ARBA" id="ARBA00024033"/>
    </source>
</evidence>
<dbReference type="Proteomes" id="UP000031599">
    <property type="component" value="Unassembled WGS sequence"/>
</dbReference>
<protein>
    <recommendedName>
        <fullName evidence="11">DUF2029 domain-containing protein</fullName>
    </recommendedName>
</protein>
<dbReference type="Pfam" id="PF09594">
    <property type="entry name" value="GT87"/>
    <property type="match status" value="1"/>
</dbReference>
<feature type="transmembrane region" description="Helical" evidence="8">
    <location>
        <begin position="296"/>
        <end position="329"/>
    </location>
</feature>
<feature type="transmembrane region" description="Helical" evidence="8">
    <location>
        <begin position="19"/>
        <end position="38"/>
    </location>
</feature>
<feature type="transmembrane region" description="Helical" evidence="8">
    <location>
        <begin position="341"/>
        <end position="362"/>
    </location>
</feature>
<evidence type="ECO:0000256" key="1">
    <source>
        <dbReference type="ARBA" id="ARBA00004651"/>
    </source>
</evidence>
<accession>A0A0C2CVJ3</accession>
<dbReference type="RefSeq" id="WP_052552340.1">
    <property type="nucleotide sequence ID" value="NZ_JMCC02000060.1"/>
</dbReference>
<proteinExistence type="inferred from homology"/>
<feature type="transmembrane region" description="Helical" evidence="8">
    <location>
        <begin position="140"/>
        <end position="160"/>
    </location>
</feature>
<evidence type="ECO:0000256" key="6">
    <source>
        <dbReference type="ARBA" id="ARBA00023136"/>
    </source>
</evidence>
<feature type="transmembrane region" description="Helical" evidence="8">
    <location>
        <begin position="77"/>
        <end position="97"/>
    </location>
</feature>
<evidence type="ECO:0000256" key="4">
    <source>
        <dbReference type="ARBA" id="ARBA00022692"/>
    </source>
</evidence>
<comment type="subcellular location">
    <subcellularLocation>
        <location evidence="1">Cell membrane</location>
        <topology evidence="1">Multi-pass membrane protein</topology>
    </subcellularLocation>
</comment>
<comment type="caution">
    <text evidence="9">The sequence shown here is derived from an EMBL/GenBank/DDBJ whole genome shotgun (WGS) entry which is preliminary data.</text>
</comment>
<dbReference type="AlphaFoldDB" id="A0A0C2CVJ3"/>
<sequence>MPAPEPAADKGQSPAAERVVLAGAWGLILAPVLAHGLWRPLIAALDTSGNAAWVTIAALVVAAVGAVATWRWPGLRLRAAACASATAMLAADGMRLFGGGSPSETLATGAALLAVAGFVTVALPVMIARTPAALDGQARAHRGATLAVAVLLSLTVLQSARLSTFMGDQERVQAAASNPVVTRFNFHSCLTAYLQGAKLANERAENLYDEDWWPAVGHTSTGEAQAQLYAPFDLDTYAYPPPFLLVPRFLLLAGEDFVVQRALWYGLNALWLAFGLWYVAAWIAESDPGAGIRALLLWPLIWVSFPTLITLQLGNVHLAVVVMGVVAMVAFERGQPALGGALLAFAVLAKISPGLLGVMLLVQRRWREALWTAGFGLAWTLLALLAFGPAPFRAFVHYQLPRLSSGAALEFFAESVQEVASNLAPFGLPFKLEALGIGFDDVWASAAAIGTVFTIVVVGLTIIAGLRRGDRRLHAAMWLAVLTLGGLRSPFAPGYVALGAIWLVSLGAAEVHRTRDGILLGLFYVTMSGLPLTEPVAMLSFSLVQQAALLAALAWVILRRPPRT</sequence>
<evidence type="ECO:0000256" key="8">
    <source>
        <dbReference type="SAM" id="Phobius"/>
    </source>
</evidence>
<keyword evidence="2" id="KW-1003">Cell membrane</keyword>
<feature type="transmembrane region" description="Helical" evidence="8">
    <location>
        <begin position="478"/>
        <end position="504"/>
    </location>
</feature>
<organism evidence="9 10">
    <name type="scientific">Enhygromyxa salina</name>
    <dbReference type="NCBI Taxonomy" id="215803"/>
    <lineage>
        <taxon>Bacteria</taxon>
        <taxon>Pseudomonadati</taxon>
        <taxon>Myxococcota</taxon>
        <taxon>Polyangia</taxon>
        <taxon>Nannocystales</taxon>
        <taxon>Nannocystaceae</taxon>
        <taxon>Enhygromyxa</taxon>
    </lineage>
</organism>
<feature type="transmembrane region" description="Helical" evidence="8">
    <location>
        <begin position="262"/>
        <end position="284"/>
    </location>
</feature>
<keyword evidence="5 8" id="KW-1133">Transmembrane helix</keyword>
<keyword evidence="3" id="KW-0808">Transferase</keyword>
<feature type="transmembrane region" description="Helical" evidence="8">
    <location>
        <begin position="109"/>
        <end position="128"/>
    </location>
</feature>
<evidence type="ECO:0008006" key="11">
    <source>
        <dbReference type="Google" id="ProtNLM"/>
    </source>
</evidence>
<reference evidence="9 10" key="1">
    <citation type="submission" date="2014-12" db="EMBL/GenBank/DDBJ databases">
        <title>Genome assembly of Enhygromyxa salina DSM 15201.</title>
        <authorList>
            <person name="Sharma G."/>
            <person name="Subramanian S."/>
        </authorList>
    </citation>
    <scope>NUCLEOTIDE SEQUENCE [LARGE SCALE GENOMIC DNA]</scope>
    <source>
        <strain evidence="9 10">DSM 15201</strain>
    </source>
</reference>
<name>A0A0C2CVJ3_9BACT</name>